<evidence type="ECO:0000313" key="17">
    <source>
        <dbReference type="EMBL" id="TQL68732.1"/>
    </source>
</evidence>
<comment type="catalytic activity">
    <reaction evidence="1">
        <text>Release of an N-terminal amino acid, Xaa-|-Yaa- from a peptide, amide or arylamide. Xaa is preferably Ala, but may be most amino acids including Pro (slow action). When a terminal hydrophobic residue is followed by a prolyl residue, the two may be released as an intact Xaa-Pro dipeptide.</text>
        <dbReference type="EC" id="3.4.11.2"/>
    </reaction>
</comment>
<dbReference type="GO" id="GO:0043171">
    <property type="term" value="P:peptide catabolic process"/>
    <property type="evidence" value="ECO:0007669"/>
    <property type="project" value="TreeGrafter"/>
</dbReference>
<dbReference type="Pfam" id="PF17900">
    <property type="entry name" value="Peptidase_M1_N"/>
    <property type="match status" value="1"/>
</dbReference>
<dbReference type="InterPro" id="IPR050344">
    <property type="entry name" value="Peptidase_M1_aminopeptidases"/>
</dbReference>
<reference evidence="17 18" key="1">
    <citation type="submission" date="2019-06" db="EMBL/GenBank/DDBJ databases">
        <title>Sequencing the genomes of 1000 actinobacteria strains.</title>
        <authorList>
            <person name="Klenk H.-P."/>
        </authorList>
    </citation>
    <scope>NUCLEOTIDE SEQUENCE [LARGE SCALE GENOMIC DNA]</scope>
    <source>
        <strain evidence="17 18">DSM 25218</strain>
    </source>
</reference>
<protein>
    <recommendedName>
        <fullName evidence="5">Aminopeptidase N</fullName>
        <ecNumber evidence="4">3.4.11.2</ecNumber>
    </recommendedName>
    <alternativeName>
        <fullName evidence="12">Alanine aminopeptidase</fullName>
    </alternativeName>
    <alternativeName>
        <fullName evidence="13">Lysyl aminopeptidase</fullName>
    </alternativeName>
</protein>
<accession>A0A543A806</accession>
<dbReference type="Gene3D" id="1.10.390.10">
    <property type="entry name" value="Neutral Protease Domain 2"/>
    <property type="match status" value="1"/>
</dbReference>
<dbReference type="InterPro" id="IPR027268">
    <property type="entry name" value="Peptidase_M4/M1_CTD_sf"/>
</dbReference>
<evidence type="ECO:0000256" key="9">
    <source>
        <dbReference type="ARBA" id="ARBA00022801"/>
    </source>
</evidence>
<dbReference type="CDD" id="cd09602">
    <property type="entry name" value="M1_APN"/>
    <property type="match status" value="1"/>
</dbReference>
<dbReference type="PANTHER" id="PTHR11533:SF174">
    <property type="entry name" value="PUROMYCIN-SENSITIVE AMINOPEPTIDASE-RELATED"/>
    <property type="match status" value="1"/>
</dbReference>
<dbReference type="SUPFAM" id="SSF63737">
    <property type="entry name" value="Leukotriene A4 hydrolase N-terminal domain"/>
    <property type="match status" value="1"/>
</dbReference>
<gene>
    <name evidence="17" type="ORF">FB381_2629</name>
</gene>
<keyword evidence="6 17" id="KW-0031">Aminopeptidase</keyword>
<sequence>MSETSPAAPASLTQEEAAARAAAISVDRYDIALDLTGLLGGETLTSISTITFSAAPGTSTFVDCVAEVSAATLNGTALDLSTLDADRIPLPDLAATNTLVVTASQSDTSSSEGVLRTVDPTDDNVYVWTSFEPDDARRLWACFDQPDLKAVHAFTVTAPEQWTVLSNSAPAGVTDAAKGARVWAFEDTPPLSTYVVVVNAGPFVEVRAERGGYDLGLYARQSLRTQLERDTDDILRVTEHGLAWYGTRFGLPFPQRRYDQIFVPDMGGAMENWGAVTHSDAFLYRTAPTHPERAERANVVLHEMAHMWFGDLVTMRWWDDLWLNEAFASWAAVWSSAALEEYSEAWAGIAVTEKIAAYNTDISPATHPIRGVVPSVDVAMANFDAITYAKGQSVLQQLCAYIGEDAYLAGLQAYFAEHAYGNTTLSDLMGAFGAAAGKDLSGWTTAWLDHEGTDLITLVGDTLTVTSPDGTVRPHQLEIASYAADGALLASTPVTIEGGSAKVDLPDAAAHLVNATDVTFAATRSDAASEAWLRDRSGLLPTTTARAVSVDNAWLSLLRGEIGGPDLVGHVLQILVRERSPQVVAPFLTLAERAAELWTAPEHVELMRSAVAAAAVGFTSDTDNRAEALRVLARHATSEDQFALVREAAADDIVLDWLLLARGAELGSYDAAAAEALMERDPDPEAWVWALLARAAGPEPAAKEEAWQVAMVERRLPHSDAGYQLPNAFWRPGQQDVLAPYAGRYLESIAAIQGGGLLNYGLQTRFYPATAGEEVIGAVEASLAGGALVPFVHRSLVARLDTHRRQLAARAR</sequence>
<evidence type="ECO:0000256" key="8">
    <source>
        <dbReference type="ARBA" id="ARBA00022723"/>
    </source>
</evidence>
<dbReference type="SUPFAM" id="SSF55486">
    <property type="entry name" value="Metalloproteases ('zincins'), catalytic domain"/>
    <property type="match status" value="1"/>
</dbReference>
<dbReference type="GO" id="GO:0005737">
    <property type="term" value="C:cytoplasm"/>
    <property type="evidence" value="ECO:0007669"/>
    <property type="project" value="TreeGrafter"/>
</dbReference>
<dbReference type="PRINTS" id="PR00756">
    <property type="entry name" value="ALADIPTASE"/>
</dbReference>
<evidence type="ECO:0000259" key="15">
    <source>
        <dbReference type="Pfam" id="PF11838"/>
    </source>
</evidence>
<keyword evidence="10" id="KW-0862">Zinc</keyword>
<feature type="domain" description="ERAP1-like C-terminal" evidence="15">
    <location>
        <begin position="512"/>
        <end position="804"/>
    </location>
</feature>
<evidence type="ECO:0000256" key="2">
    <source>
        <dbReference type="ARBA" id="ARBA00001947"/>
    </source>
</evidence>
<dbReference type="GO" id="GO:0016020">
    <property type="term" value="C:membrane"/>
    <property type="evidence" value="ECO:0007669"/>
    <property type="project" value="TreeGrafter"/>
</dbReference>
<dbReference type="PROSITE" id="PS00430">
    <property type="entry name" value="TONB_DEPENDENT_REC_1"/>
    <property type="match status" value="1"/>
</dbReference>
<dbReference type="GO" id="GO:0070006">
    <property type="term" value="F:metalloaminopeptidase activity"/>
    <property type="evidence" value="ECO:0007669"/>
    <property type="project" value="TreeGrafter"/>
</dbReference>
<evidence type="ECO:0000256" key="5">
    <source>
        <dbReference type="ARBA" id="ARBA00015611"/>
    </source>
</evidence>
<feature type="domain" description="Peptidase M1 membrane alanine aminopeptidase" evidence="14">
    <location>
        <begin position="237"/>
        <end position="447"/>
    </location>
</feature>
<evidence type="ECO:0000256" key="6">
    <source>
        <dbReference type="ARBA" id="ARBA00022438"/>
    </source>
</evidence>
<dbReference type="RefSeq" id="WP_141780683.1">
    <property type="nucleotide sequence ID" value="NZ_VFOV01000001.1"/>
</dbReference>
<keyword evidence="7" id="KW-0645">Protease</keyword>
<dbReference type="PANTHER" id="PTHR11533">
    <property type="entry name" value="PROTEASE M1 ZINC METALLOPROTEASE"/>
    <property type="match status" value="1"/>
</dbReference>
<evidence type="ECO:0000256" key="12">
    <source>
        <dbReference type="ARBA" id="ARBA00029811"/>
    </source>
</evidence>
<dbReference type="InterPro" id="IPR045357">
    <property type="entry name" value="Aminopeptidase_N-like_N"/>
</dbReference>
<evidence type="ECO:0000256" key="10">
    <source>
        <dbReference type="ARBA" id="ARBA00022833"/>
    </source>
</evidence>
<dbReference type="InterPro" id="IPR010916">
    <property type="entry name" value="TonB_box_CS"/>
</dbReference>
<dbReference type="InterPro" id="IPR014782">
    <property type="entry name" value="Peptidase_M1_dom"/>
</dbReference>
<evidence type="ECO:0000313" key="18">
    <source>
        <dbReference type="Proteomes" id="UP000320209"/>
    </source>
</evidence>
<proteinExistence type="inferred from homology"/>
<evidence type="ECO:0000256" key="4">
    <source>
        <dbReference type="ARBA" id="ARBA00012564"/>
    </source>
</evidence>
<dbReference type="NCBIfam" id="TIGR02412">
    <property type="entry name" value="pepN_strep_liv"/>
    <property type="match status" value="1"/>
</dbReference>
<keyword evidence="11" id="KW-0482">Metalloprotease</keyword>
<dbReference type="GO" id="GO:0016285">
    <property type="term" value="F:alanyl aminopeptidase activity"/>
    <property type="evidence" value="ECO:0007669"/>
    <property type="project" value="UniProtKB-EC"/>
</dbReference>
<name>A0A543A806_9ACTN</name>
<evidence type="ECO:0000256" key="11">
    <source>
        <dbReference type="ARBA" id="ARBA00023049"/>
    </source>
</evidence>
<dbReference type="InterPro" id="IPR024571">
    <property type="entry name" value="ERAP1-like_C_dom"/>
</dbReference>
<evidence type="ECO:0000256" key="7">
    <source>
        <dbReference type="ARBA" id="ARBA00022670"/>
    </source>
</evidence>
<dbReference type="InterPro" id="IPR012778">
    <property type="entry name" value="Pept_M1_aminopeptidase"/>
</dbReference>
<keyword evidence="9" id="KW-0378">Hydrolase</keyword>
<dbReference type="GO" id="GO:0006508">
    <property type="term" value="P:proteolysis"/>
    <property type="evidence" value="ECO:0007669"/>
    <property type="project" value="UniProtKB-KW"/>
</dbReference>
<organism evidence="17 18">
    <name type="scientific">Nocardioides albertanoniae</name>
    <dbReference type="NCBI Taxonomy" id="1175486"/>
    <lineage>
        <taxon>Bacteria</taxon>
        <taxon>Bacillati</taxon>
        <taxon>Actinomycetota</taxon>
        <taxon>Actinomycetes</taxon>
        <taxon>Propionibacteriales</taxon>
        <taxon>Nocardioidaceae</taxon>
        <taxon>Nocardioides</taxon>
    </lineage>
</organism>
<dbReference type="GO" id="GO:0005615">
    <property type="term" value="C:extracellular space"/>
    <property type="evidence" value="ECO:0007669"/>
    <property type="project" value="TreeGrafter"/>
</dbReference>
<keyword evidence="18" id="KW-1185">Reference proteome</keyword>
<dbReference type="Proteomes" id="UP000320209">
    <property type="component" value="Unassembled WGS sequence"/>
</dbReference>
<feature type="domain" description="Aminopeptidase N-like N-terminal" evidence="16">
    <location>
        <begin position="123"/>
        <end position="195"/>
    </location>
</feature>
<comment type="caution">
    <text evidence="17">The sequence shown here is derived from an EMBL/GenBank/DDBJ whole genome shotgun (WGS) entry which is preliminary data.</text>
</comment>
<evidence type="ECO:0000256" key="3">
    <source>
        <dbReference type="ARBA" id="ARBA00010136"/>
    </source>
</evidence>
<dbReference type="EMBL" id="VFOV01000001">
    <property type="protein sequence ID" value="TQL68732.1"/>
    <property type="molecule type" value="Genomic_DNA"/>
</dbReference>
<dbReference type="InterPro" id="IPR001930">
    <property type="entry name" value="Peptidase_M1"/>
</dbReference>
<dbReference type="Pfam" id="PF11838">
    <property type="entry name" value="ERAP1_C"/>
    <property type="match status" value="1"/>
</dbReference>
<dbReference type="GO" id="GO:0008270">
    <property type="term" value="F:zinc ion binding"/>
    <property type="evidence" value="ECO:0007669"/>
    <property type="project" value="InterPro"/>
</dbReference>
<dbReference type="Gene3D" id="2.60.40.1730">
    <property type="entry name" value="tricorn interacting facor f3 domain"/>
    <property type="match status" value="1"/>
</dbReference>
<evidence type="ECO:0000256" key="13">
    <source>
        <dbReference type="ARBA" id="ARBA00031533"/>
    </source>
</evidence>
<evidence type="ECO:0000256" key="1">
    <source>
        <dbReference type="ARBA" id="ARBA00000098"/>
    </source>
</evidence>
<dbReference type="EC" id="3.4.11.2" evidence="4"/>
<dbReference type="Pfam" id="PF01433">
    <property type="entry name" value="Peptidase_M1"/>
    <property type="match status" value="1"/>
</dbReference>
<dbReference type="OrthoDB" id="3885507at2"/>
<keyword evidence="8" id="KW-0479">Metal-binding</keyword>
<evidence type="ECO:0000259" key="14">
    <source>
        <dbReference type="Pfam" id="PF01433"/>
    </source>
</evidence>
<dbReference type="InterPro" id="IPR042097">
    <property type="entry name" value="Aminopeptidase_N-like_N_sf"/>
</dbReference>
<evidence type="ECO:0000259" key="16">
    <source>
        <dbReference type="Pfam" id="PF17900"/>
    </source>
</evidence>
<comment type="similarity">
    <text evidence="3">Belongs to the peptidase M1 family.</text>
</comment>
<dbReference type="AlphaFoldDB" id="A0A543A806"/>
<dbReference type="GO" id="GO:0042277">
    <property type="term" value="F:peptide binding"/>
    <property type="evidence" value="ECO:0007669"/>
    <property type="project" value="TreeGrafter"/>
</dbReference>
<comment type="cofactor">
    <cofactor evidence="2">
        <name>Zn(2+)</name>
        <dbReference type="ChEBI" id="CHEBI:29105"/>
    </cofactor>
</comment>